<proteinExistence type="predicted"/>
<protein>
    <submittedName>
        <fullName evidence="1">Type III effector</fullName>
    </submittedName>
</protein>
<gene>
    <name evidence="1" type="ORF">E1H14_02855</name>
</gene>
<dbReference type="InterPro" id="IPR038604">
    <property type="entry name" value="HopJ_sf"/>
</dbReference>
<accession>A0A5A9W541</accession>
<keyword evidence="2" id="KW-1185">Reference proteome</keyword>
<dbReference type="InterPro" id="IPR014984">
    <property type="entry name" value="HopJ"/>
</dbReference>
<sequence length="113" mass="12562">MSETDLIRLLNQGPVEFSQVMAVIDGHYDFTPTAFKNGAQENAANSNNGSCKIFAFAKRHQLSAQATLHAFGAYYTDDVLKHPDATDHQNIRQFMQQGWEGIQFAGEALQPKC</sequence>
<name>A0A5A9W541_9GAMM</name>
<reference evidence="1 2" key="1">
    <citation type="submission" date="2019-03" db="EMBL/GenBank/DDBJ databases">
        <title>Nitrincola sp. nov. isolated from an Indian soda lake.</title>
        <authorList>
            <person name="Joshi A."/>
            <person name="Thite S.V."/>
            <person name="Joseph N."/>
            <person name="Dhotre D."/>
            <person name="Moorthy M."/>
            <person name="Shouche Y.S."/>
        </authorList>
    </citation>
    <scope>NUCLEOTIDE SEQUENCE [LARGE SCALE GENOMIC DNA]</scope>
    <source>
        <strain evidence="1 2">MEB193</strain>
    </source>
</reference>
<dbReference type="RefSeq" id="WP_149389958.1">
    <property type="nucleotide sequence ID" value="NZ_SMRS01000002.1"/>
</dbReference>
<evidence type="ECO:0000313" key="1">
    <source>
        <dbReference type="EMBL" id="KAA0875653.1"/>
    </source>
</evidence>
<evidence type="ECO:0000313" key="2">
    <source>
        <dbReference type="Proteomes" id="UP000325302"/>
    </source>
</evidence>
<dbReference type="OrthoDB" id="9790826at2"/>
<dbReference type="AlphaFoldDB" id="A0A5A9W541"/>
<comment type="caution">
    <text evidence="1">The sequence shown here is derived from an EMBL/GenBank/DDBJ whole genome shotgun (WGS) entry which is preliminary data.</text>
</comment>
<dbReference type="Pfam" id="PF08888">
    <property type="entry name" value="HopJ"/>
    <property type="match status" value="1"/>
</dbReference>
<dbReference type="Proteomes" id="UP000325302">
    <property type="component" value="Unassembled WGS sequence"/>
</dbReference>
<organism evidence="1 2">
    <name type="scientific">Nitrincola tapanii</name>
    <dbReference type="NCBI Taxonomy" id="1708751"/>
    <lineage>
        <taxon>Bacteria</taxon>
        <taxon>Pseudomonadati</taxon>
        <taxon>Pseudomonadota</taxon>
        <taxon>Gammaproteobacteria</taxon>
        <taxon>Oceanospirillales</taxon>
        <taxon>Oceanospirillaceae</taxon>
        <taxon>Nitrincola</taxon>
    </lineage>
</organism>
<dbReference type="Gene3D" id="3.20.160.10">
    <property type="entry name" value="vpa0580 domain like"/>
    <property type="match status" value="1"/>
</dbReference>
<dbReference type="EMBL" id="SMRS01000002">
    <property type="protein sequence ID" value="KAA0875653.1"/>
    <property type="molecule type" value="Genomic_DNA"/>
</dbReference>